<evidence type="ECO:0000259" key="2">
    <source>
        <dbReference type="SMART" id="SM00226"/>
    </source>
</evidence>
<protein>
    <submittedName>
        <fullName evidence="3">Arsenate reductase</fullName>
    </submittedName>
</protein>
<keyword evidence="4" id="KW-1185">Reference proteome</keyword>
<reference evidence="3 4" key="1">
    <citation type="journal article" date="2014" name="PLoS Genet.">
        <title>Phylogenetically driven sequencing of extremely halophilic archaea reveals strategies for static and dynamic osmo-response.</title>
        <authorList>
            <person name="Becker E.A."/>
            <person name="Seitzer P.M."/>
            <person name="Tritt A."/>
            <person name="Larsen D."/>
            <person name="Krusor M."/>
            <person name="Yao A.I."/>
            <person name="Wu D."/>
            <person name="Madern D."/>
            <person name="Eisen J.A."/>
            <person name="Darling A.E."/>
            <person name="Facciotti M.T."/>
        </authorList>
    </citation>
    <scope>NUCLEOTIDE SEQUENCE [LARGE SCALE GENOMIC DNA]</scope>
    <source>
        <strain evidence="4">ATCC 33959 / DSM 4427 / JCM 8863 / NBRC 102184 / NCIMB 2188 / Ma 2.38</strain>
    </source>
</reference>
<dbReference type="PANTHER" id="PTHR43428:SF1">
    <property type="entry name" value="ARSENATE REDUCTASE"/>
    <property type="match status" value="1"/>
</dbReference>
<dbReference type="Gene3D" id="3.40.50.2300">
    <property type="match status" value="2"/>
</dbReference>
<name>M0GXI8_HALGM</name>
<accession>M0GXI8</accession>
<gene>
    <name evidence="3" type="ORF">C454_18364</name>
</gene>
<dbReference type="PATRIC" id="fig|1227459.3.peg.3617"/>
<dbReference type="SMART" id="SM00226">
    <property type="entry name" value="LMWPc"/>
    <property type="match status" value="1"/>
</dbReference>
<dbReference type="EMBL" id="AOLJ01000027">
    <property type="protein sequence ID" value="ELZ76288.1"/>
    <property type="molecule type" value="Genomic_DNA"/>
</dbReference>
<dbReference type="PANTHER" id="PTHR43428">
    <property type="entry name" value="ARSENATE REDUCTASE"/>
    <property type="match status" value="1"/>
</dbReference>
<dbReference type="SUPFAM" id="SSF52788">
    <property type="entry name" value="Phosphotyrosine protein phosphatases I"/>
    <property type="match status" value="2"/>
</dbReference>
<dbReference type="GO" id="GO:0046685">
    <property type="term" value="P:response to arsenic-containing substance"/>
    <property type="evidence" value="ECO:0007669"/>
    <property type="project" value="UniProtKB-KW"/>
</dbReference>
<evidence type="ECO:0000313" key="3">
    <source>
        <dbReference type="EMBL" id="ELZ76288.1"/>
    </source>
</evidence>
<evidence type="ECO:0000313" key="4">
    <source>
        <dbReference type="Proteomes" id="UP000011571"/>
    </source>
</evidence>
<dbReference type="Pfam" id="PF01451">
    <property type="entry name" value="LMWPc"/>
    <property type="match status" value="1"/>
</dbReference>
<organism evidence="3 4">
    <name type="scientific">Haloferax gibbonsii (strain ATCC 33959 / DSM 4427 / JCM 8863 / NBRC 102184 / NCIMB 2188 / Ma 2.38)</name>
    <dbReference type="NCBI Taxonomy" id="1227459"/>
    <lineage>
        <taxon>Archaea</taxon>
        <taxon>Methanobacteriati</taxon>
        <taxon>Methanobacteriota</taxon>
        <taxon>Stenosarchaea group</taxon>
        <taxon>Halobacteria</taxon>
        <taxon>Halobacteriales</taxon>
        <taxon>Haloferacaceae</taxon>
        <taxon>Haloferax</taxon>
    </lineage>
</organism>
<keyword evidence="1" id="KW-0059">Arsenical resistance</keyword>
<dbReference type="Proteomes" id="UP000011571">
    <property type="component" value="Unassembled WGS sequence"/>
</dbReference>
<dbReference type="InterPro" id="IPR023485">
    <property type="entry name" value="Ptyr_pPase"/>
</dbReference>
<comment type="caution">
    <text evidence="3">The sequence shown here is derived from an EMBL/GenBank/DDBJ whole genome shotgun (WGS) entry which is preliminary data.</text>
</comment>
<evidence type="ECO:0000256" key="1">
    <source>
        <dbReference type="ARBA" id="ARBA00022849"/>
    </source>
</evidence>
<feature type="domain" description="Phosphotyrosine protein phosphatase I" evidence="2">
    <location>
        <begin position="102"/>
        <end position="234"/>
    </location>
</feature>
<dbReference type="AlphaFoldDB" id="M0GXI8"/>
<dbReference type="InterPro" id="IPR036196">
    <property type="entry name" value="Ptyr_pPase_sf"/>
</dbReference>
<proteinExistence type="predicted"/>
<sequence length="239" mass="26068">MAEKGYDLSSQTPQRVTTEELAHCDVVALMGCSISIDDLPLGVVTRDWGFIEPATSDPETVSALSTEIEQQVIELIDDLPSPINSPEHITESMSESNNSEPTVVALICVQNAGRSQMAYAFAEQELENRGLHDEIKLVTGGTQPADYVHDEVVESMSEIGIDLSDRTPREVTFEETMQSDYVITMGCSAQDVCPAGWAGENRDWDLTDPDGKSSAEVAAIRDEIKSRVSALFDELESGH</sequence>